<dbReference type="GO" id="GO:1902604">
    <property type="term" value="P:p-aminobenzoyl-glutamate transmembrane transport"/>
    <property type="evidence" value="ECO:0007669"/>
    <property type="project" value="InterPro"/>
</dbReference>
<feature type="transmembrane region" description="Helical" evidence="1">
    <location>
        <begin position="181"/>
        <end position="200"/>
    </location>
</feature>
<evidence type="ECO:0000313" key="2">
    <source>
        <dbReference type="EMBL" id="RGR99240.1"/>
    </source>
</evidence>
<evidence type="ECO:0000256" key="1">
    <source>
        <dbReference type="SAM" id="Phobius"/>
    </source>
</evidence>
<feature type="transmembrane region" description="Helical" evidence="1">
    <location>
        <begin position="101"/>
        <end position="121"/>
    </location>
</feature>
<protein>
    <submittedName>
        <fullName evidence="2">AbgT transporter</fullName>
    </submittedName>
</protein>
<dbReference type="PANTHER" id="PTHR30282:SF0">
    <property type="entry name" value="P-AMINOBENZOYL-GLUTAMATE TRANSPORT PROTEIN"/>
    <property type="match status" value="1"/>
</dbReference>
<keyword evidence="3" id="KW-1185">Reference proteome</keyword>
<dbReference type="PANTHER" id="PTHR30282">
    <property type="entry name" value="P-AMINOBENZOYL GLUTAMATE TRANSPORTER"/>
    <property type="match status" value="1"/>
</dbReference>
<dbReference type="InterPro" id="IPR004697">
    <property type="entry name" value="AbgT"/>
</dbReference>
<gene>
    <name evidence="2" type="ORF">DWY20_02800</name>
</gene>
<dbReference type="EMBL" id="QRUU01000007">
    <property type="protein sequence ID" value="RGR99240.1"/>
    <property type="molecule type" value="Genomic_DNA"/>
</dbReference>
<dbReference type="Pfam" id="PF03806">
    <property type="entry name" value="ABG_transport"/>
    <property type="match status" value="1"/>
</dbReference>
<comment type="caution">
    <text evidence="2">The sequence shown here is derived from an EMBL/GenBank/DDBJ whole genome shotgun (WGS) entry which is preliminary data.</text>
</comment>
<keyword evidence="1" id="KW-0472">Membrane</keyword>
<accession>A0A412GWG3</accession>
<reference evidence="2 3" key="1">
    <citation type="submission" date="2018-08" db="EMBL/GenBank/DDBJ databases">
        <title>A genome reference for cultivated species of the human gut microbiota.</title>
        <authorList>
            <person name="Zou Y."/>
            <person name="Xue W."/>
            <person name="Luo G."/>
        </authorList>
    </citation>
    <scope>NUCLEOTIDE SEQUENCE [LARGE SCALE GENOMIC DNA]</scope>
    <source>
        <strain evidence="2 3">AF24-2</strain>
    </source>
</reference>
<feature type="transmembrane region" description="Helical" evidence="1">
    <location>
        <begin position="141"/>
        <end position="160"/>
    </location>
</feature>
<feature type="transmembrane region" description="Helical" evidence="1">
    <location>
        <begin position="55"/>
        <end position="80"/>
    </location>
</feature>
<dbReference type="GO" id="GO:0015558">
    <property type="term" value="F:secondary active p-aminobenzoyl-glutamate transmembrane transporter activity"/>
    <property type="evidence" value="ECO:0007669"/>
    <property type="project" value="InterPro"/>
</dbReference>
<dbReference type="Proteomes" id="UP000285864">
    <property type="component" value="Unassembled WGS sequence"/>
</dbReference>
<keyword evidence="1" id="KW-1133">Transmembrane helix</keyword>
<organism evidence="2 3">
    <name type="scientific">Phocaeicola coprocola</name>
    <dbReference type="NCBI Taxonomy" id="310298"/>
    <lineage>
        <taxon>Bacteria</taxon>
        <taxon>Pseudomonadati</taxon>
        <taxon>Bacteroidota</taxon>
        <taxon>Bacteroidia</taxon>
        <taxon>Bacteroidales</taxon>
        <taxon>Bacteroidaceae</taxon>
        <taxon>Phocaeicola</taxon>
    </lineage>
</organism>
<dbReference type="AlphaFoldDB" id="A0A412GWG3"/>
<name>A0A412GWG3_9BACT</name>
<feature type="transmembrane region" description="Helical" evidence="1">
    <location>
        <begin position="206"/>
        <end position="228"/>
    </location>
</feature>
<keyword evidence="1" id="KW-0812">Transmembrane</keyword>
<evidence type="ECO:0000313" key="3">
    <source>
        <dbReference type="Proteomes" id="UP000285864"/>
    </source>
</evidence>
<proteinExistence type="predicted"/>
<sequence>MMNRHFLHPATLFFLLTLVVALLSWVGSIYGWSGVQSLLSAEGLRWQLRNVGDGFFSAPFFSDILLLAFGVGLCMHSGFWEAVRRVIFHGRKLSRKEKRSLLLSLTVGAVYILAVLCLALGPWGIVRSITGGLKNSPLSEGVSYLLSLGLGIMAIIYGYSIDLYRTDRDIIKGMSYSFVRFSGYCVTLFFVIQLFTSLHYTGLDSFFGLSSEGFTILYTLCSILPLFVGGNKLK</sequence>
<dbReference type="RefSeq" id="WP_118483168.1">
    <property type="nucleotide sequence ID" value="NZ_CAUDVR010000015.1"/>
</dbReference>